<gene>
    <name evidence="1" type="ORF">EGYM00163_LOCUS50073</name>
</gene>
<dbReference type="AlphaFoldDB" id="A0A7S4LMB4"/>
<protein>
    <submittedName>
        <fullName evidence="1">Uncharacterized protein</fullName>
    </submittedName>
</protein>
<organism evidence="1">
    <name type="scientific">Eutreptiella gymnastica</name>
    <dbReference type="NCBI Taxonomy" id="73025"/>
    <lineage>
        <taxon>Eukaryota</taxon>
        <taxon>Discoba</taxon>
        <taxon>Euglenozoa</taxon>
        <taxon>Euglenida</taxon>
        <taxon>Spirocuta</taxon>
        <taxon>Euglenophyceae</taxon>
        <taxon>Eutreptiales</taxon>
        <taxon>Eutreptiaceae</taxon>
        <taxon>Eutreptiella</taxon>
    </lineage>
</organism>
<proteinExistence type="predicted"/>
<name>A0A7S4LMB4_9EUGL</name>
<dbReference type="EMBL" id="HBJA01145685">
    <property type="protein sequence ID" value="CAE0838701.1"/>
    <property type="molecule type" value="Transcribed_RNA"/>
</dbReference>
<reference evidence="1" key="1">
    <citation type="submission" date="2021-01" db="EMBL/GenBank/DDBJ databases">
        <authorList>
            <person name="Corre E."/>
            <person name="Pelletier E."/>
            <person name="Niang G."/>
            <person name="Scheremetjew M."/>
            <person name="Finn R."/>
            <person name="Kale V."/>
            <person name="Holt S."/>
            <person name="Cochrane G."/>
            <person name="Meng A."/>
            <person name="Brown T."/>
            <person name="Cohen L."/>
        </authorList>
    </citation>
    <scope>NUCLEOTIDE SEQUENCE</scope>
    <source>
        <strain evidence="1">CCMP1594</strain>
    </source>
</reference>
<evidence type="ECO:0000313" key="1">
    <source>
        <dbReference type="EMBL" id="CAE0838701.1"/>
    </source>
</evidence>
<sequence length="108" mass="11869">MEIVALGPNCTGAHFFSCSATKGITILRLARDDEYITAMLHFAASFHTKYVATNTTPPPDFMRTEPGYDAFLNHTLRLARGVQRVALIAPADVQRSPLNGNLFNAVPY</sequence>
<accession>A0A7S4LMB4</accession>